<feature type="region of interest" description="Disordered" evidence="1">
    <location>
        <begin position="1037"/>
        <end position="1064"/>
    </location>
</feature>
<feature type="compositionally biased region" description="Basic and acidic residues" evidence="1">
    <location>
        <begin position="385"/>
        <end position="404"/>
    </location>
</feature>
<sequence length="1406" mass="158297">MAGEQHSDHSRPLVNYNMDDGPPSHEADVRDGHPSTPSPEPQNNGDASHAHNLGAETFHPIPVPVEGDAVMIAMVNALNQAGSMLHQQHERIMALEAERQEARPQPVSRIQQRSEPTKKRGRRSPEPHANRARAHRDGGRARTSPRRGHNPDNNELSPLRSDEEDLHCPLSRAIMEAPLPKGMEKPPNLAVYDGTTDPDDHEAVEVDTTEHMKKYLLERGLLPGSELSRAVGIEPPRTLNELLHKAQAYIRYEEKQVAHNARSGRNAGETEHSKREDTSISRRNGDRRREERPRELREGRGPAGRYSEYTLLTAPRERILAECINSEFKQGRVRFPKPSAPKPHTDKSKYCRFHRSHGHVTEDCVHLKDAIEILIQEGHLKQYTRKNEAPRHDEPEKKRPRENTPPDNSPYQVALCVSRPEDFFPPEPLPEGKITALSPWEDFPTTLVISGGGTNGESAALSVKRKFDELLLTAPEQKATLTKYRGKSNPISFFLEELPGGSPNSAIPLLIRAKMARFDMKYYTKLGRVVTIHGDIEAARRCYDAAVKGQAVVSTKSNCNNKKLKTEDPARGVNAIDLDCRVGLDETEEGRFPKERSLEHPVRPIPDGEFELIPLGDDPERTVKIGEISGAVCGKQLSPSSSNEDQKLIYFCPSNMAGEQHSDHSRPLVNYNRDDGPPSHETDVRDGHPSTPSPEPQNNGDASHAHNLGAKTFHPIPVPVEGDAVMIAMVNALNQAGSMLHQQHERIMALEAERQEARPQPVSRIQQRSEPTKKRGRRSPEPHASRARAHRDGGRARTSPRRGHSPDNNELPPLRSDEEDLHCPLSRAIMEAPLPKGMEKPPNLAVYDGTTDPDDHEAVEVDTTEHMKKYLLERGLLPGSELSRAVGIEPPRTLNELLHKAQAYIRYEEKQVAHNARSGRNAGETEHSKREDTSISRRNGDKRREERPREVREGRGPAGRYSEYTLLTAPRERILAECINSEFKQGRVRFPKPSAPKPHTDKSKYCRFHRSHGHVTEDCVHLKDAIEILIQEGHLKQYTRKNEAPRHDEPEKKRPRENTPPDNSPYQVALCVSRPEDFFLPEPLPEGKITALSPWEDFPTTLVISGGGTNGESAALSVKRKFDELLLTAPEQKATLTKYRGKSNPISFFLEELPGGSPNSAIPLLIRAKMARFDMKYYTKLGRVITIHGDIEAARRCYDAAVKGQAVVSTKSNCNNKKLKTEDLARGVNAIDLDCRIGLDETEEGRFPKERSLEHPVRPIPDGEFELIPLGDDPERTVKIVIPVEIRTPTRRTEEPLDEEMNDETLRAELDLVEEIRSEAALRETTLKQKIALRHDAKVIKREFQVGTLVLRRNQKNPREGKLAANWEGPYRVRDKTSNGVYYLENLQGEQLARPWNAEKLRQYYS</sequence>
<dbReference type="EMBL" id="JAMSHJ010000006">
    <property type="protein sequence ID" value="KAI5395237.1"/>
    <property type="molecule type" value="Genomic_DNA"/>
</dbReference>
<feature type="region of interest" description="Disordered" evidence="1">
    <location>
        <begin position="99"/>
        <end position="161"/>
    </location>
</feature>
<evidence type="ECO:0000256" key="1">
    <source>
        <dbReference type="SAM" id="MobiDB-lite"/>
    </source>
</evidence>
<feature type="compositionally biased region" description="Basic and acidic residues" evidence="1">
    <location>
        <begin position="770"/>
        <end position="795"/>
    </location>
</feature>
<feature type="compositionally biased region" description="Basic and acidic residues" evidence="1">
    <location>
        <begin position="115"/>
        <end position="140"/>
    </location>
</feature>
<dbReference type="PANTHER" id="PTHR33223:SF10">
    <property type="entry name" value="AMINOTRANSFERASE-LIKE PLANT MOBILE DOMAIN-CONTAINING PROTEIN"/>
    <property type="match status" value="1"/>
</dbReference>
<comment type="caution">
    <text evidence="2">The sequence shown here is derived from an EMBL/GenBank/DDBJ whole genome shotgun (WGS) entry which is preliminary data.</text>
</comment>
<protein>
    <submittedName>
        <fullName evidence="2">Uncharacterized protein</fullName>
    </submittedName>
</protein>
<feature type="region of interest" description="Disordered" evidence="1">
    <location>
        <begin position="912"/>
        <end position="957"/>
    </location>
</feature>
<accession>A0A9D4W534</accession>
<feature type="compositionally biased region" description="Basic and acidic residues" evidence="1">
    <location>
        <begin position="660"/>
        <end position="688"/>
    </location>
</feature>
<feature type="region of interest" description="Disordered" evidence="1">
    <location>
        <begin position="1"/>
        <end position="52"/>
    </location>
</feature>
<organism evidence="2 3">
    <name type="scientific">Pisum sativum</name>
    <name type="common">Garden pea</name>
    <name type="synonym">Lathyrus oleraceus</name>
    <dbReference type="NCBI Taxonomy" id="3888"/>
    <lineage>
        <taxon>Eukaryota</taxon>
        <taxon>Viridiplantae</taxon>
        <taxon>Streptophyta</taxon>
        <taxon>Embryophyta</taxon>
        <taxon>Tracheophyta</taxon>
        <taxon>Spermatophyta</taxon>
        <taxon>Magnoliopsida</taxon>
        <taxon>eudicotyledons</taxon>
        <taxon>Gunneridae</taxon>
        <taxon>Pentapetalae</taxon>
        <taxon>rosids</taxon>
        <taxon>fabids</taxon>
        <taxon>Fabales</taxon>
        <taxon>Fabaceae</taxon>
        <taxon>Papilionoideae</taxon>
        <taxon>50 kb inversion clade</taxon>
        <taxon>NPAAA clade</taxon>
        <taxon>Hologalegina</taxon>
        <taxon>IRL clade</taxon>
        <taxon>Fabeae</taxon>
        <taxon>Lathyrus</taxon>
    </lineage>
</organism>
<feature type="region of interest" description="Disordered" evidence="1">
    <location>
        <begin position="659"/>
        <end position="714"/>
    </location>
</feature>
<dbReference type="PANTHER" id="PTHR33223">
    <property type="entry name" value="CCHC-TYPE DOMAIN-CONTAINING PROTEIN"/>
    <property type="match status" value="1"/>
</dbReference>
<keyword evidence="3" id="KW-1185">Reference proteome</keyword>
<evidence type="ECO:0000313" key="2">
    <source>
        <dbReference type="EMBL" id="KAI5395237.1"/>
    </source>
</evidence>
<feature type="compositionally biased region" description="Basic and acidic residues" evidence="1">
    <location>
        <begin position="268"/>
        <end position="300"/>
    </location>
</feature>
<proteinExistence type="predicted"/>
<feature type="compositionally biased region" description="Basic and acidic residues" evidence="1">
    <location>
        <begin position="1"/>
        <end position="11"/>
    </location>
</feature>
<feature type="compositionally biased region" description="Basic and acidic residues" evidence="1">
    <location>
        <begin position="923"/>
        <end position="955"/>
    </location>
</feature>
<feature type="region of interest" description="Disordered" evidence="1">
    <location>
        <begin position="382"/>
        <end position="410"/>
    </location>
</feature>
<feature type="region of interest" description="Disordered" evidence="1">
    <location>
        <begin position="591"/>
        <end position="616"/>
    </location>
</feature>
<evidence type="ECO:0000313" key="3">
    <source>
        <dbReference type="Proteomes" id="UP001058974"/>
    </source>
</evidence>
<reference evidence="2 3" key="1">
    <citation type="journal article" date="2022" name="Nat. Genet.">
        <title>Improved pea reference genome and pan-genome highlight genomic features and evolutionary characteristics.</title>
        <authorList>
            <person name="Yang T."/>
            <person name="Liu R."/>
            <person name="Luo Y."/>
            <person name="Hu S."/>
            <person name="Wang D."/>
            <person name="Wang C."/>
            <person name="Pandey M.K."/>
            <person name="Ge S."/>
            <person name="Xu Q."/>
            <person name="Li N."/>
            <person name="Li G."/>
            <person name="Huang Y."/>
            <person name="Saxena R.K."/>
            <person name="Ji Y."/>
            <person name="Li M."/>
            <person name="Yan X."/>
            <person name="He Y."/>
            <person name="Liu Y."/>
            <person name="Wang X."/>
            <person name="Xiang C."/>
            <person name="Varshney R.K."/>
            <person name="Ding H."/>
            <person name="Gao S."/>
            <person name="Zong X."/>
        </authorList>
    </citation>
    <scope>NUCLEOTIDE SEQUENCE [LARGE SCALE GENOMIC DNA]</scope>
    <source>
        <strain evidence="2 3">cv. Zhongwan 6</strain>
    </source>
</reference>
<dbReference type="Proteomes" id="UP001058974">
    <property type="component" value="Chromosome 6"/>
</dbReference>
<feature type="compositionally biased region" description="Basic and acidic residues" evidence="1">
    <location>
        <begin position="1040"/>
        <end position="1059"/>
    </location>
</feature>
<feature type="region of interest" description="Disordered" evidence="1">
    <location>
        <begin position="257"/>
        <end position="302"/>
    </location>
</feature>
<feature type="region of interest" description="Disordered" evidence="1">
    <location>
        <begin position="754"/>
        <end position="818"/>
    </location>
</feature>
<dbReference type="Gramene" id="Psat06G0172800-T1">
    <property type="protein sequence ID" value="KAI5395237.1"/>
    <property type="gene ID" value="KIW84_061728"/>
</dbReference>
<gene>
    <name evidence="2" type="ORF">KIW84_061728</name>
</gene>
<name>A0A9D4W534_PEA</name>
<feature type="compositionally biased region" description="Basic and acidic residues" evidence="1">
    <location>
        <begin position="22"/>
        <end position="33"/>
    </location>
</feature>
<feature type="compositionally biased region" description="Basic and acidic residues" evidence="1">
    <location>
        <begin position="591"/>
        <end position="602"/>
    </location>
</feature>